<feature type="region of interest" description="Disordered" evidence="1">
    <location>
        <begin position="3775"/>
        <end position="3959"/>
    </location>
</feature>
<feature type="compositionally biased region" description="Basic and acidic residues" evidence="1">
    <location>
        <begin position="2140"/>
        <end position="2185"/>
    </location>
</feature>
<feature type="compositionally biased region" description="Basic and acidic residues" evidence="1">
    <location>
        <begin position="862"/>
        <end position="897"/>
    </location>
</feature>
<feature type="compositionally biased region" description="Acidic residues" evidence="1">
    <location>
        <begin position="3418"/>
        <end position="3448"/>
    </location>
</feature>
<feature type="compositionally biased region" description="Polar residues" evidence="1">
    <location>
        <begin position="2838"/>
        <end position="2848"/>
    </location>
</feature>
<feature type="compositionally biased region" description="Low complexity" evidence="1">
    <location>
        <begin position="3820"/>
        <end position="3831"/>
    </location>
</feature>
<feature type="region of interest" description="Disordered" evidence="1">
    <location>
        <begin position="3109"/>
        <end position="3295"/>
    </location>
</feature>
<feature type="compositionally biased region" description="Gly residues" evidence="1">
    <location>
        <begin position="301"/>
        <end position="315"/>
    </location>
</feature>
<feature type="compositionally biased region" description="Basic and acidic residues" evidence="1">
    <location>
        <begin position="745"/>
        <end position="757"/>
    </location>
</feature>
<evidence type="ECO:0000313" key="3">
    <source>
        <dbReference type="EMBL" id="ROV99642.1"/>
    </source>
</evidence>
<feature type="compositionally biased region" description="Basic and acidic residues" evidence="1">
    <location>
        <begin position="666"/>
        <end position="677"/>
    </location>
</feature>
<feature type="compositionally biased region" description="Polar residues" evidence="1">
    <location>
        <begin position="1093"/>
        <end position="1103"/>
    </location>
</feature>
<feature type="compositionally biased region" description="Polar residues" evidence="1">
    <location>
        <begin position="1505"/>
        <end position="1515"/>
    </location>
</feature>
<gene>
    <name evidence="3" type="ORF">VSDG_03070</name>
</gene>
<feature type="region of interest" description="Disordered" evidence="1">
    <location>
        <begin position="3407"/>
        <end position="3753"/>
    </location>
</feature>
<feature type="compositionally biased region" description="Polar residues" evidence="1">
    <location>
        <begin position="1148"/>
        <end position="1173"/>
    </location>
</feature>
<feature type="compositionally biased region" description="Basic and acidic residues" evidence="1">
    <location>
        <begin position="2589"/>
        <end position="2600"/>
    </location>
</feature>
<feature type="transmembrane region" description="Helical" evidence="2">
    <location>
        <begin position="20"/>
        <end position="39"/>
    </location>
</feature>
<keyword evidence="4" id="KW-1185">Reference proteome</keyword>
<keyword evidence="2" id="KW-1133">Transmembrane helix</keyword>
<feature type="compositionally biased region" description="Basic and acidic residues" evidence="1">
    <location>
        <begin position="1022"/>
        <end position="1038"/>
    </location>
</feature>
<feature type="compositionally biased region" description="Basic and acidic residues" evidence="1">
    <location>
        <begin position="950"/>
        <end position="962"/>
    </location>
</feature>
<feature type="compositionally biased region" description="Basic and acidic residues" evidence="1">
    <location>
        <begin position="378"/>
        <end position="389"/>
    </location>
</feature>
<feature type="compositionally biased region" description="Basic and acidic residues" evidence="1">
    <location>
        <begin position="2255"/>
        <end position="2267"/>
    </location>
</feature>
<evidence type="ECO:0000256" key="2">
    <source>
        <dbReference type="SAM" id="Phobius"/>
    </source>
</evidence>
<name>A0A423W8G4_CYTCH</name>
<feature type="compositionally biased region" description="Basic and acidic residues" evidence="1">
    <location>
        <begin position="2775"/>
        <end position="2826"/>
    </location>
</feature>
<reference evidence="3 4" key="1">
    <citation type="submission" date="2015-09" db="EMBL/GenBank/DDBJ databases">
        <title>Host preference determinants of Valsa canker pathogens revealed by comparative genomics.</title>
        <authorList>
            <person name="Yin Z."/>
            <person name="Huang L."/>
        </authorList>
    </citation>
    <scope>NUCLEOTIDE SEQUENCE [LARGE SCALE GENOMIC DNA]</scope>
    <source>
        <strain evidence="3 4">YSFL</strain>
    </source>
</reference>
<feature type="compositionally biased region" description="Basic and acidic residues" evidence="1">
    <location>
        <begin position="2047"/>
        <end position="2061"/>
    </location>
</feature>
<feature type="region of interest" description="Disordered" evidence="1">
    <location>
        <begin position="645"/>
        <end position="1516"/>
    </location>
</feature>
<organism evidence="3 4">
    <name type="scientific">Cytospora chrysosperma</name>
    <name type="common">Cytospora canker fungus</name>
    <name type="synonym">Sphaeria chrysosperma</name>
    <dbReference type="NCBI Taxonomy" id="252740"/>
    <lineage>
        <taxon>Eukaryota</taxon>
        <taxon>Fungi</taxon>
        <taxon>Dikarya</taxon>
        <taxon>Ascomycota</taxon>
        <taxon>Pezizomycotina</taxon>
        <taxon>Sordariomycetes</taxon>
        <taxon>Sordariomycetidae</taxon>
        <taxon>Diaporthales</taxon>
        <taxon>Cytosporaceae</taxon>
        <taxon>Cytospora</taxon>
    </lineage>
</organism>
<feature type="compositionally biased region" description="Basic and acidic residues" evidence="1">
    <location>
        <begin position="2699"/>
        <end position="2708"/>
    </location>
</feature>
<feature type="compositionally biased region" description="Basic and acidic residues" evidence="1">
    <location>
        <begin position="1429"/>
        <end position="1448"/>
    </location>
</feature>
<feature type="compositionally biased region" description="Gly residues" evidence="1">
    <location>
        <begin position="428"/>
        <end position="439"/>
    </location>
</feature>
<dbReference type="STRING" id="252740.A0A423W8G4"/>
<feature type="region of interest" description="Disordered" evidence="1">
    <location>
        <begin position="1528"/>
        <end position="3068"/>
    </location>
</feature>
<feature type="compositionally biased region" description="Basic and acidic residues" evidence="1">
    <location>
        <begin position="587"/>
        <end position="621"/>
    </location>
</feature>
<feature type="compositionally biased region" description="Basic and acidic residues" evidence="1">
    <location>
        <begin position="1346"/>
        <end position="1357"/>
    </location>
</feature>
<feature type="compositionally biased region" description="Basic and acidic residues" evidence="1">
    <location>
        <begin position="2416"/>
        <end position="2427"/>
    </location>
</feature>
<evidence type="ECO:0000313" key="4">
    <source>
        <dbReference type="Proteomes" id="UP000284375"/>
    </source>
</evidence>
<feature type="compositionally biased region" description="Basic and acidic residues" evidence="1">
    <location>
        <begin position="1654"/>
        <end position="1666"/>
    </location>
</feature>
<feature type="compositionally biased region" description="Polar residues" evidence="1">
    <location>
        <begin position="390"/>
        <end position="409"/>
    </location>
</feature>
<proteinExistence type="predicted"/>
<dbReference type="OrthoDB" id="5366688at2759"/>
<feature type="compositionally biased region" description="Basic and acidic residues" evidence="1">
    <location>
        <begin position="2204"/>
        <end position="2224"/>
    </location>
</feature>
<feature type="compositionally biased region" description="Acidic residues" evidence="1">
    <location>
        <begin position="2741"/>
        <end position="2752"/>
    </location>
</feature>
<feature type="compositionally biased region" description="Acidic residues" evidence="1">
    <location>
        <begin position="3694"/>
        <end position="3714"/>
    </location>
</feature>
<feature type="compositionally biased region" description="Basic and acidic residues" evidence="1">
    <location>
        <begin position="1109"/>
        <end position="1124"/>
    </location>
</feature>
<sequence length="3959" mass="433823">MRTGFRNHGYYGHTFVGSRLLSLIAIVVIIGLVVTFISQINHAQLSAPEQLTATLVIVCCALLWVLLSFTAYDDTHIPYLATAIVDAVFLIPGIAVVVVLGGPLSQTDCSTLPQQTGNGSSITSELSSIDSSGNGTLSFTTLIGEDQTTCYKLQATWGLMIALCILFVFSGIAATFIFLGKRRNGYNGRIFGKDTARGANGPGSPKKNKKSKQKKHRNGENHKSYDKGYSFFKPSTWFGSSSADSASKSSSRGIMNPGSNSSNDPSSSRNVNMNNQPPNSSPSKNNGAAYDARSTPAPGGWDSGSGGAWRMGAGGTAPNAKNSDPREDIVLTDVSKRQRKNDKDRTNPNTNAYSSRDMDPGDQQRESKMGEFFSMFRSSKDKGKNKNTDSQRPLQQPYAQNQAANSSRSRIVDNRQGLGPRDGVVDGRTGGRLGPGFVGQGRDPSPSPSKGTKPMALDSTKFGDKNVPPQKKEVTSPLSRNPVPSSAGRDGRIAERSRGPALIKNNTNSTNNKKNMHPDTNIDMNDPNAPPNMRGRINNTAPDTRQAPGAANVNHTRDGERNLGFQRPRMAQRGQSPPRNVAAGYRVPDDTRNPGKPSEVERDAKKTDRKGTGLDGIDRPTRGQTLPLNKNGQRQVAVQEEVIAQSEPLARSGHGLFSDLKNPLKSKQDLASDKEQLQESVAQDMLDQREVSRGLRIPGKAKKPAAPTANSQNPHVVRELSTAEASYSSTPLNSAAQDATGRGKTHAEKKGELETRPKAGQLPVKQPHKLRPHEQSLDAGAGVVESLPPQKHGHTQAPHSQDVGHGRYKPHTDHASKVGVLPNHAPPTAHDEMGRPLPQSKTPGHGIPEHDVSATRNGKGHKLFDGHRLPGHHDKDEGLPPHLRDAKDPRAPSHDPKAAAASLPMHDAKGRLVPQKVEGRALPVGAQPEFDERGRKNIESDVPSSLAIGRDVREPARDDKGHPMPLGRGQHQQKLPDSVIPGTLVPGRNPRDNPREERGQPMPSSESEMRNVPGALAPGGQVHRDPVKDLKDANDRRQPFPPRDASRRPPSPQNGKGRRRSRDRSNADQRPASPQSSRGRRPGSPRHEREEQLTGQGRQQSPYKKQGRRGKDPKQEEVFLEDARSIPAETNRPVPAGAMGEPLAPPSFLQNPAQGKEASSSRGMPTGHNGRQNLTKDVHPMLPSSGRPLPAEVAHMRNESPKEYPMGAADALPPPLQQAKDTDARKEHVASRPPPMLKERKSLYEPGVAAPNDAASMPRPPSPSHLGRRDLPTGSSLHDAPQPGRRNERNDTQLPTHPGGQRVHPRDARLDGVRDLNDDKARDSSRSPHRSNEPLTSDPRAPSSRDVQREVRSERGGPENPRAPLDPHQPRPAADGFLTPPDALLQDHRRSHSRSRGPQQLERPMNGRQPPLPYDSKAEVIRGRGHPFSSKDAHTRENMRPNATKDDQWPTPLGPQVEDRSGRPASPTSRDTESDRGTEKWEARNAPVTDEAKPVMPDSAVSGAIENSQKPNTFNWLFGKKNKKLAEAGKPANLPVDTAAKRPSLLPPGRDQKRISSEAPDASTQPEERERATSSNAREQTRGAQHGRNMILQDEPMPTGPDGLKRPPSPSSIREQTKDRNMHASTVDGKQRLPFDSAPQETRGRAPPFPVRPGHKDELQMPREDASSPSQKPEQAQELNRPPMPEEKNLKKTNRKSRVLPGMMPAIPGPEELLPPPPFPASTSSYGGDEQRVTVDVAQVPPMSTLDDKQKKVSNRKSRVLPSSGPVNLQMPAMPPMPEQVPAARGEGPPMDGGKPQRKPRSASPLRRSQDGEMFLGSEQRSSPVPQSDIPAQLRPGSPQKGQRDAFGLLAKDQSGDQKKEHSARHTPRGLDTYPSPSSGDGPILPQLPGSEVPGSIKDSQMPDSLVPGRPDLKLKTEESTNDQLPVVSDKFPVPPSKSKIMGPETSDKPSSPKPKKNKRVKKENVRQPLSPRDGNMSPRSPSTMDKDLSLEDTGFPVPPSKTAGSPMSNKLKGFFGKGKESGPYEPVPPTLGDERPLSPKSKKRQAKTDKDKASRSDRLGTEGQLLENRDESFLPDGIPSTPPPLYESVVYGKDAGPKDSLPDPALRDGQGSTAQALDGTTPTIDVENLSGAQALSKSKSKDDKKDKFRDKQLSSSDKGPEDNKEFDVSRERELGSDTKPEKDQPSPIGSPTANNGEPWLTRQDPKIPGDKKAGFFEFGGDKKDKKKRRGSRDSLTGLPIKNDGFPEPSSAMVDHPEEKQAREKKGGFFSRGGKKKDEQGPRSPGKEEDGLFSFGKGNDEKRRPGSPGSSSAVGDGSALESMSIEGELADENGHDKDLDVKSLDENNVENKALNKKKPKLLGLFGKEKKDKRGSPIGSPITQDQSFGSPGLDSWSTGKTTDTTSSDQTPEALGKVSKDMKQQRDSKSPSLSGEGDSLPLQLADGEQGTNANEEKKQTLLGLFGKDKDKKQRRGSQSKPLSPSEHGTPAGSPKMADDQQPDMDTTVAIPGLLVYQGEVQTGSPRDFEELDSNRISTSSLHRKTEVQPPSPQLDFSTMSEKDKMKIKDKNGKGRFGFGKRCDGDSIQSPHENEYDGQDDRPLSPQLDFSALSEMEQEKVKDKKGNNIFGFGKGDVEEDTLKSPTYEFDNQDDGPLSPQLDFTATEEMGKTDRNGKGLFGWGKNKDDNDSTASSEDDFILDGDKKGEKGKWFFGRKRGKDDKAQPLPEDDARLETEMPISPDGEWDNNTSDDMDQTTAIMPISESPVLEDFLGSPRRSLDDDRLGSPEPEQLKPEPLNFKDKMRNFFDKVARVDGEEDDHRQSSREESEQPIVFDDGDVTQPNPLGSPGTSALVAPFLDHGTLTQSHDTDPTYSPPPDGMERFDMDSGVGAEPRLEPSGTDNYGSGGMDEYGVPGTDKYSASGTDNYGVPDMDDFGSSGMDSGMPMDSNVQPVSPDFGPPDMRASPEPPALDSAFPSDPCDGDFTQGEQNLDTLGPSDDFGIPEPDFGPGENNFDNEPAPLEYDAPEPSFVGDSDNFDTFVPSSDDFPNEGSSFPEAPLSPAPMNEGSSLEQVPEAYAPFADDGLIDTDPSRDIPMETNAGLYSPVEEAPMADDIDFSPPEDTFSPQMDDMGIEPPMEEEPLQGDQFASSCYEPEFSEPAPDFDEGTMDSGFEQYPADQDPIETTYGSADDGFMSTEPSRDMPMETGMGLPAETEEVYEPPVEDYGGQEYSEPVPDSFDEQGYGALDDGGQPDFDDPPMDDMGPPPMDDDFALPADDDFPPDNIDRETSMEEMPMEPPMEEYPIEEAPMEELPMEEYPFEEAPMEELSVEEYPAEEPPMEEPPMEEYPIEEASMEEFPIDEAPMEEYPTEEAPMEELPIDEYPMEEYPMEEYPVEEAPMEEFPMEEEIPMDGDMDRDMGFEEFPEELPQEEFQEEYQEEFPEELPQEGFQEEFREEFGEGDRELGDDFEPQEEPPEEMPEEDLPEELPQEEFQEEFQEEYPEDSGEGDRELGDDFEQEELPQEDFQEEYQEEYPEDIQEDFQEEAAEEFPEEPPEEFEDGDREKGDDFEPEELGLEDEEQPPEDEMIDEIEEDGDRDLSEEMEGEEMEGEEMEGEEMEDDLMDGDAVDEEGEGEGEELEEEPLEEEEMECDLDEGSDEDRELDDEALEAIMDEGIPGSPTDSDSDYGRGIATPSTDMEEPPVALDDEPGQNDEPAEAESSNNVRLSQIYRQSAVFSPLPSATPPPKLEPTDPIRYSQMYRQSVDLDMALSLQSPASDSGLSAIAESPNMDQGQTFDVPIMDPVPDFAKRRSERMSARLSKMSQPLSPIAASPLSPRPPPSPPMDADEEYDQHNHLDSNYDLERGLSPTFDDMNLSPRPGLSPSERYSYHEDLEQGPPTTPFTPNGNRKTLRERMSGWWSAAGSSSGSVQDGQGLRLSSPPPPMPYDSGRFVAEPGSPSSLV</sequence>
<feature type="compositionally biased region" description="Low complexity" evidence="1">
    <location>
        <begin position="3913"/>
        <end position="3925"/>
    </location>
</feature>
<feature type="compositionally biased region" description="Low complexity" evidence="1">
    <location>
        <begin position="242"/>
        <end position="286"/>
    </location>
</feature>
<feature type="region of interest" description="Disordered" evidence="1">
    <location>
        <begin position="242"/>
        <end position="633"/>
    </location>
</feature>
<feature type="compositionally biased region" description="Basic and acidic residues" evidence="1">
    <location>
        <begin position="989"/>
        <end position="999"/>
    </location>
</feature>
<feature type="compositionally biased region" description="Acidic residues" evidence="1">
    <location>
        <begin position="3211"/>
        <end position="3220"/>
    </location>
</feature>
<feature type="compositionally biased region" description="Basic and acidic residues" evidence="1">
    <location>
        <begin position="802"/>
        <end position="816"/>
    </location>
</feature>
<feature type="compositionally biased region" description="Acidic residues" evidence="1">
    <location>
        <begin position="3511"/>
        <end position="3558"/>
    </location>
</feature>
<feature type="compositionally biased region" description="Polar residues" evidence="1">
    <location>
        <begin position="3716"/>
        <end position="3732"/>
    </location>
</feature>
<feature type="compositionally biased region" description="Basic and acidic residues" evidence="1">
    <location>
        <begin position="3848"/>
        <end position="3861"/>
    </location>
</feature>
<feature type="compositionally biased region" description="Basic and acidic residues" evidence="1">
    <location>
        <begin position="356"/>
        <end position="369"/>
    </location>
</feature>
<evidence type="ECO:0000256" key="1">
    <source>
        <dbReference type="SAM" id="MobiDB-lite"/>
    </source>
</evidence>
<feature type="compositionally biased region" description="Basic and acidic residues" evidence="1">
    <location>
        <begin position="3804"/>
        <end position="3813"/>
    </location>
</feature>
<feature type="compositionally biased region" description="Polar residues" evidence="1">
    <location>
        <begin position="2111"/>
        <end position="2124"/>
    </location>
</feature>
<feature type="compositionally biased region" description="Acidic residues" evidence="1">
    <location>
        <begin position="3265"/>
        <end position="3278"/>
    </location>
</feature>
<feature type="compositionally biased region" description="Basic and acidic residues" evidence="1">
    <location>
        <begin position="2614"/>
        <end position="2623"/>
    </location>
</feature>
<feature type="compositionally biased region" description="Basic and acidic residues" evidence="1">
    <location>
        <begin position="1470"/>
        <end position="1483"/>
    </location>
</feature>
<evidence type="ECO:0008006" key="5">
    <source>
        <dbReference type="Google" id="ProtNLM"/>
    </source>
</evidence>
<feature type="compositionally biased region" description="Basic and acidic residues" evidence="1">
    <location>
        <begin position="930"/>
        <end position="939"/>
    </location>
</feature>
<feature type="compositionally biased region" description="Polar residues" evidence="1">
    <location>
        <begin position="1667"/>
        <end position="1678"/>
    </location>
</feature>
<dbReference type="EMBL" id="LJZO01000010">
    <property type="protein sequence ID" value="ROV99642.1"/>
    <property type="molecule type" value="Genomic_DNA"/>
</dbReference>
<feature type="compositionally biased region" description="Polar residues" evidence="1">
    <location>
        <begin position="622"/>
        <end position="633"/>
    </location>
</feature>
<feature type="compositionally biased region" description="Low complexity" evidence="1">
    <location>
        <begin position="2393"/>
        <end position="2409"/>
    </location>
</feature>
<feature type="compositionally biased region" description="Basic and acidic residues" evidence="1">
    <location>
        <begin position="489"/>
        <end position="498"/>
    </location>
</feature>
<feature type="compositionally biased region" description="Basic residues" evidence="1">
    <location>
        <begin position="206"/>
        <end position="217"/>
    </location>
</feature>
<comment type="caution">
    <text evidence="3">The sequence shown here is derived from an EMBL/GenBank/DDBJ whole genome shotgun (WGS) entry which is preliminary data.</text>
</comment>
<feature type="compositionally biased region" description="Low complexity" evidence="1">
    <location>
        <begin position="2933"/>
        <end position="2946"/>
    </location>
</feature>
<feature type="compositionally biased region" description="Basic and acidic residues" evidence="1">
    <location>
        <begin position="1220"/>
        <end position="1230"/>
    </location>
</feature>
<dbReference type="Proteomes" id="UP000284375">
    <property type="component" value="Unassembled WGS sequence"/>
</dbReference>
<feature type="region of interest" description="Disordered" evidence="1">
    <location>
        <begin position="192"/>
        <end position="227"/>
    </location>
</feature>
<accession>A0A423W8G4</accession>
<feature type="transmembrane region" description="Helical" evidence="2">
    <location>
        <begin position="51"/>
        <end position="71"/>
    </location>
</feature>
<feature type="compositionally biased region" description="Basic and acidic residues" evidence="1">
    <location>
        <begin position="2332"/>
        <end position="2345"/>
    </location>
</feature>
<feature type="compositionally biased region" description="Basic and acidic residues" evidence="1">
    <location>
        <begin position="1304"/>
        <end position="1332"/>
    </location>
</feature>
<protein>
    <recommendedName>
        <fullName evidence="5">MARVEL domain-containing protein</fullName>
    </recommendedName>
</protein>
<feature type="compositionally biased region" description="Basic and acidic residues" evidence="1">
    <location>
        <begin position="2276"/>
        <end position="2290"/>
    </location>
</feature>
<keyword evidence="2" id="KW-0812">Transmembrane</keyword>
<feature type="compositionally biased region" description="Low complexity" evidence="1">
    <location>
        <begin position="504"/>
        <end position="513"/>
    </location>
</feature>
<feature type="compositionally biased region" description="Basic and acidic residues" evidence="1">
    <location>
        <begin position="2558"/>
        <end position="2570"/>
    </location>
</feature>
<feature type="compositionally biased region" description="Basic and acidic residues" evidence="1">
    <location>
        <begin position="2716"/>
        <end position="2733"/>
    </location>
</feature>
<keyword evidence="2" id="KW-0472">Membrane</keyword>
<feature type="compositionally biased region" description="Basic and acidic residues" evidence="1">
    <location>
        <begin position="3449"/>
        <end position="3463"/>
    </location>
</feature>
<feature type="compositionally biased region" description="Polar residues" evidence="1">
    <location>
        <begin position="723"/>
        <end position="737"/>
    </location>
</feature>
<feature type="transmembrane region" description="Helical" evidence="2">
    <location>
        <begin position="77"/>
        <end position="100"/>
    </location>
</feature>
<feature type="region of interest" description="Disordered" evidence="1">
    <location>
        <begin position="3321"/>
        <end position="3341"/>
    </location>
</feature>
<feature type="transmembrane region" description="Helical" evidence="2">
    <location>
        <begin position="157"/>
        <end position="179"/>
    </location>
</feature>
<feature type="compositionally biased region" description="Acidic residues" evidence="1">
    <location>
        <begin position="3464"/>
        <end position="3503"/>
    </location>
</feature>
<feature type="compositionally biased region" description="Acidic residues" evidence="1">
    <location>
        <begin position="3566"/>
        <end position="3669"/>
    </location>
</feature>